<comment type="caution">
    <text evidence="2">The sequence shown here is derived from an EMBL/GenBank/DDBJ whole genome shotgun (WGS) entry which is preliminary data.</text>
</comment>
<keyword evidence="1" id="KW-0812">Transmembrane</keyword>
<sequence length="170" mass="18953">MRPLRHWSTERISHRVLYALIGVTVVAYALFALVGFNIPYEQDPDKNAPLFTDLLLWLGWITLVLSLVLAVASTVHSHKLSPRKAERNGIAHRRLSLIVWLVVILCLGLTFAIGSTAPMLINGEDYEDPLWLRVADMFVYTSLALLAAAVGAMVFGATRYIRKNRKGGKP</sequence>
<feature type="transmembrane region" description="Helical" evidence="1">
    <location>
        <begin position="137"/>
        <end position="161"/>
    </location>
</feature>
<evidence type="ECO:0000313" key="3">
    <source>
        <dbReference type="Proteomes" id="UP000824055"/>
    </source>
</evidence>
<feature type="transmembrane region" description="Helical" evidence="1">
    <location>
        <begin position="95"/>
        <end position="117"/>
    </location>
</feature>
<accession>A0A9D2JVD4</accession>
<dbReference type="AlphaFoldDB" id="A0A9D2JVD4"/>
<dbReference type="Gene3D" id="1.20.120.1770">
    <property type="match status" value="1"/>
</dbReference>
<feature type="transmembrane region" description="Helical" evidence="1">
    <location>
        <begin position="54"/>
        <end position="75"/>
    </location>
</feature>
<gene>
    <name evidence="2" type="ORF">H9966_03990</name>
</gene>
<reference evidence="2" key="2">
    <citation type="submission" date="2021-04" db="EMBL/GenBank/DDBJ databases">
        <authorList>
            <person name="Gilroy R."/>
        </authorList>
    </citation>
    <scope>NUCLEOTIDE SEQUENCE</scope>
    <source>
        <strain evidence="2">ChiHecec3B27-8219</strain>
    </source>
</reference>
<feature type="transmembrane region" description="Helical" evidence="1">
    <location>
        <begin position="12"/>
        <end position="34"/>
    </location>
</feature>
<dbReference type="Proteomes" id="UP000824055">
    <property type="component" value="Unassembled WGS sequence"/>
</dbReference>
<protein>
    <submittedName>
        <fullName evidence="2">Uncharacterized protein</fullName>
    </submittedName>
</protein>
<reference evidence="2" key="1">
    <citation type="journal article" date="2021" name="PeerJ">
        <title>Extensive microbial diversity within the chicken gut microbiome revealed by metagenomics and culture.</title>
        <authorList>
            <person name="Gilroy R."/>
            <person name="Ravi A."/>
            <person name="Getino M."/>
            <person name="Pursley I."/>
            <person name="Horton D.L."/>
            <person name="Alikhan N.F."/>
            <person name="Baker D."/>
            <person name="Gharbi K."/>
            <person name="Hall N."/>
            <person name="Watson M."/>
            <person name="Adriaenssens E.M."/>
            <person name="Foster-Nyarko E."/>
            <person name="Jarju S."/>
            <person name="Secka A."/>
            <person name="Antonio M."/>
            <person name="Oren A."/>
            <person name="Chaudhuri R.R."/>
            <person name="La Ragione R."/>
            <person name="Hildebrand F."/>
            <person name="Pallen M.J."/>
        </authorList>
    </citation>
    <scope>NUCLEOTIDE SEQUENCE</scope>
    <source>
        <strain evidence="2">ChiHecec3B27-8219</strain>
    </source>
</reference>
<dbReference type="EMBL" id="DXBE01000030">
    <property type="protein sequence ID" value="HIZ69035.1"/>
    <property type="molecule type" value="Genomic_DNA"/>
</dbReference>
<organism evidence="2 3">
    <name type="scientific">Candidatus Prevotella avicola</name>
    <dbReference type="NCBI Taxonomy" id="2838738"/>
    <lineage>
        <taxon>Bacteria</taxon>
        <taxon>Pseudomonadati</taxon>
        <taxon>Bacteroidota</taxon>
        <taxon>Bacteroidia</taxon>
        <taxon>Bacteroidales</taxon>
        <taxon>Prevotellaceae</taxon>
        <taxon>Prevotella</taxon>
    </lineage>
</organism>
<evidence type="ECO:0000256" key="1">
    <source>
        <dbReference type="SAM" id="Phobius"/>
    </source>
</evidence>
<name>A0A9D2JVD4_9BACT</name>
<keyword evidence="1" id="KW-1133">Transmembrane helix</keyword>
<proteinExistence type="predicted"/>
<evidence type="ECO:0000313" key="2">
    <source>
        <dbReference type="EMBL" id="HIZ69035.1"/>
    </source>
</evidence>
<keyword evidence="1" id="KW-0472">Membrane</keyword>